<protein>
    <submittedName>
        <fullName evidence="2">Uncharacterized protein</fullName>
    </submittedName>
</protein>
<feature type="transmembrane region" description="Helical" evidence="1">
    <location>
        <begin position="17"/>
        <end position="36"/>
    </location>
</feature>
<evidence type="ECO:0000313" key="3">
    <source>
        <dbReference type="Proteomes" id="UP001153069"/>
    </source>
</evidence>
<evidence type="ECO:0000256" key="1">
    <source>
        <dbReference type="SAM" id="Phobius"/>
    </source>
</evidence>
<gene>
    <name evidence="2" type="ORF">SEMRO_1530_G280050.1</name>
</gene>
<keyword evidence="1" id="KW-0812">Transmembrane</keyword>
<organism evidence="2 3">
    <name type="scientific">Seminavis robusta</name>
    <dbReference type="NCBI Taxonomy" id="568900"/>
    <lineage>
        <taxon>Eukaryota</taxon>
        <taxon>Sar</taxon>
        <taxon>Stramenopiles</taxon>
        <taxon>Ochrophyta</taxon>
        <taxon>Bacillariophyta</taxon>
        <taxon>Bacillariophyceae</taxon>
        <taxon>Bacillariophycidae</taxon>
        <taxon>Naviculales</taxon>
        <taxon>Naviculaceae</taxon>
        <taxon>Seminavis</taxon>
    </lineage>
</organism>
<name>A0A9N8EPD9_9STRA</name>
<keyword evidence="1" id="KW-0472">Membrane</keyword>
<proteinExistence type="predicted"/>
<dbReference type="Proteomes" id="UP001153069">
    <property type="component" value="Unassembled WGS sequence"/>
</dbReference>
<dbReference type="EMBL" id="CAICTM010001528">
    <property type="protein sequence ID" value="CAB9524373.1"/>
    <property type="molecule type" value="Genomic_DNA"/>
</dbReference>
<keyword evidence="1" id="KW-1133">Transmembrane helix</keyword>
<evidence type="ECO:0000313" key="2">
    <source>
        <dbReference type="EMBL" id="CAB9524373.1"/>
    </source>
</evidence>
<sequence>MTNSRTCLLHRRTFRHLGYRLVFFFFLVEFWVRYGLDPAIGRRVFDLLKPKIEEIKTSLAPKTTQADIEPYQNLERETWEYTAREFLHEFRFDTVVAADRFGNILQYVQSQYLEDKKSA</sequence>
<dbReference type="AlphaFoldDB" id="A0A9N8EPD9"/>
<reference evidence="2" key="1">
    <citation type="submission" date="2020-06" db="EMBL/GenBank/DDBJ databases">
        <authorList>
            <consortium name="Plant Systems Biology data submission"/>
        </authorList>
    </citation>
    <scope>NUCLEOTIDE SEQUENCE</scope>
    <source>
        <strain evidence="2">D6</strain>
    </source>
</reference>
<accession>A0A9N8EPD9</accession>
<comment type="caution">
    <text evidence="2">The sequence shown here is derived from an EMBL/GenBank/DDBJ whole genome shotgun (WGS) entry which is preliminary data.</text>
</comment>
<keyword evidence="3" id="KW-1185">Reference proteome</keyword>